<evidence type="ECO:0000313" key="1">
    <source>
        <dbReference type="EMBL" id="EPS60572.1"/>
    </source>
</evidence>
<organism evidence="1 2">
    <name type="scientific">Genlisea aurea</name>
    <dbReference type="NCBI Taxonomy" id="192259"/>
    <lineage>
        <taxon>Eukaryota</taxon>
        <taxon>Viridiplantae</taxon>
        <taxon>Streptophyta</taxon>
        <taxon>Embryophyta</taxon>
        <taxon>Tracheophyta</taxon>
        <taxon>Spermatophyta</taxon>
        <taxon>Magnoliopsida</taxon>
        <taxon>eudicotyledons</taxon>
        <taxon>Gunneridae</taxon>
        <taxon>Pentapetalae</taxon>
        <taxon>asterids</taxon>
        <taxon>lamiids</taxon>
        <taxon>Lamiales</taxon>
        <taxon>Lentibulariaceae</taxon>
        <taxon>Genlisea</taxon>
    </lineage>
</organism>
<dbReference type="Gene3D" id="3.80.10.10">
    <property type="entry name" value="Ribonuclease Inhibitor"/>
    <property type="match status" value="3"/>
</dbReference>
<dbReference type="EMBL" id="AUSU01007466">
    <property type="protein sequence ID" value="EPS60572.1"/>
    <property type="molecule type" value="Genomic_DNA"/>
</dbReference>
<dbReference type="SUPFAM" id="SSF52047">
    <property type="entry name" value="RNI-like"/>
    <property type="match status" value="2"/>
</dbReference>
<dbReference type="AlphaFoldDB" id="S8DLU4"/>
<dbReference type="InterPro" id="IPR032675">
    <property type="entry name" value="LRR_dom_sf"/>
</dbReference>
<dbReference type="InterPro" id="IPR051341">
    <property type="entry name" value="Zyg-11_UBL_adapter"/>
</dbReference>
<dbReference type="PANTHER" id="PTHR12904">
    <property type="match status" value="1"/>
</dbReference>
<dbReference type="PANTHER" id="PTHR12904:SF23">
    <property type="entry name" value="PROTEIN ZER-1 HOMOLOG"/>
    <property type="match status" value="1"/>
</dbReference>
<comment type="caution">
    <text evidence="1">The sequence shown here is derived from an EMBL/GenBank/DDBJ whole genome shotgun (WGS) entry which is preliminary data.</text>
</comment>
<dbReference type="InterPro" id="IPR006553">
    <property type="entry name" value="Leu-rich_rpt_Cys-con_subtyp"/>
</dbReference>
<reference evidence="1 2" key="1">
    <citation type="journal article" date="2013" name="BMC Genomics">
        <title>The miniature genome of a carnivorous plant Genlisea aurea contains a low number of genes and short non-coding sequences.</title>
        <authorList>
            <person name="Leushkin E.V."/>
            <person name="Sutormin R.A."/>
            <person name="Nabieva E.R."/>
            <person name="Penin A.A."/>
            <person name="Kondrashov A.S."/>
            <person name="Logacheva M.D."/>
        </authorList>
    </citation>
    <scope>NUCLEOTIDE SEQUENCE [LARGE SCALE GENOMIC DNA]</scope>
</reference>
<keyword evidence="2" id="KW-1185">Reference proteome</keyword>
<protein>
    <submittedName>
        <fullName evidence="1">Uncharacterized protein</fullName>
    </submittedName>
</protein>
<dbReference type="InterPro" id="IPR001611">
    <property type="entry name" value="Leu-rich_rpt"/>
</dbReference>
<dbReference type="SMART" id="SM00367">
    <property type="entry name" value="LRR_CC"/>
    <property type="match status" value="7"/>
</dbReference>
<accession>S8DLU4</accession>
<name>S8DLU4_9LAMI</name>
<proteinExistence type="predicted"/>
<evidence type="ECO:0000313" key="2">
    <source>
        <dbReference type="Proteomes" id="UP000015453"/>
    </source>
</evidence>
<feature type="non-terminal residue" evidence="1">
    <location>
        <position position="519"/>
    </location>
</feature>
<dbReference type="Proteomes" id="UP000015453">
    <property type="component" value="Unassembled WGS sequence"/>
</dbReference>
<gene>
    <name evidence="1" type="ORF">M569_14231</name>
</gene>
<sequence length="519" mass="57191">MESPLVRMCIESATESDEAVEIWRRQRRTIERMPSHLAEALFQNLLRRRLVFPALLEVFKYSIEEMDLTGENHVDAEWTAYLGSYNYLRRLVLADCNKISNSAIWSLAGMENLKEVDLSRCSKITDAGIKHLLSIPTIEKLCISGTSVTAAGVSALSSLTNLQFLDLGGLPVTDMTLSSFQALTKLQHMDLWGTQVSNVGVAHLVKLPSLHFLNLAWTKVTYLPNLPSLVCLDMSNCTVHSLFEGQHVACLRRLTLSGSTLPDISELFLHIDASRLSVLDLACSAIRSFSFLLHTNQLTELNLSGCRLDDHSVQHIISVGTSLRYLNLSDTQISSQGVEQMAGMFPNLETLLLSGTAVDDVAVPYISSMSSLKEVDLSNTNLKGCTAHLEVACVSYRVPSFSALNHLWNLERLNLEGINLHDAAAAAISSLADIPKLSHLFLRSFSLTDDSLHRSCSLPNLIRLGFRDAVATDVGLGNLCSPPPSLRVLDLRGCWLLSGDGLVSFGRKHSRVEVRHELV</sequence>
<dbReference type="OrthoDB" id="550575at2759"/>
<dbReference type="Pfam" id="PF13516">
    <property type="entry name" value="LRR_6"/>
    <property type="match status" value="3"/>
</dbReference>